<organism evidence="2">
    <name type="scientific">Palpitomonas bilix</name>
    <dbReference type="NCBI Taxonomy" id="652834"/>
    <lineage>
        <taxon>Eukaryota</taxon>
        <taxon>Eukaryota incertae sedis</taxon>
    </lineage>
</organism>
<evidence type="ECO:0000313" key="2">
    <source>
        <dbReference type="EMBL" id="CAE0247528.1"/>
    </source>
</evidence>
<evidence type="ECO:0000256" key="1">
    <source>
        <dbReference type="SAM" id="MobiDB-lite"/>
    </source>
</evidence>
<feature type="region of interest" description="Disordered" evidence="1">
    <location>
        <begin position="1"/>
        <end position="29"/>
    </location>
</feature>
<gene>
    <name evidence="2" type="ORF">PBIL07802_LOCUS9719</name>
</gene>
<proteinExistence type="predicted"/>
<name>A0A7S3D7Q4_9EUKA</name>
<reference evidence="2" key="1">
    <citation type="submission" date="2021-01" db="EMBL/GenBank/DDBJ databases">
        <authorList>
            <person name="Corre E."/>
            <person name="Pelletier E."/>
            <person name="Niang G."/>
            <person name="Scheremetjew M."/>
            <person name="Finn R."/>
            <person name="Kale V."/>
            <person name="Holt S."/>
            <person name="Cochrane G."/>
            <person name="Meng A."/>
            <person name="Brown T."/>
            <person name="Cohen L."/>
        </authorList>
    </citation>
    <scope>NUCLEOTIDE SEQUENCE</scope>
    <source>
        <strain evidence="2">NIES-2562</strain>
    </source>
</reference>
<dbReference type="EMBL" id="HBIB01015076">
    <property type="protein sequence ID" value="CAE0247528.1"/>
    <property type="molecule type" value="Transcribed_RNA"/>
</dbReference>
<protein>
    <submittedName>
        <fullName evidence="2">Uncharacterized protein</fullName>
    </submittedName>
</protein>
<feature type="compositionally biased region" description="Polar residues" evidence="1">
    <location>
        <begin position="16"/>
        <end position="27"/>
    </location>
</feature>
<accession>A0A7S3D7Q4</accession>
<feature type="compositionally biased region" description="Basic and acidic residues" evidence="1">
    <location>
        <begin position="1"/>
        <end position="15"/>
    </location>
</feature>
<sequence>MEEESTSKAEEEGSDCRSSSDCQQTRGSPSHLPIILSISDYFNIDLLCLSDYELEVVLGVDNLGPIDEVKEDLLTVLDNHREKMAKRANQEGGDELNTTSNLALFLNGCIFEDYTNTSCLISLASALAQTGEGKTCHWKRKFEQKWSWFERKYDEWIALQENIKSTINEVDDRLQTIEQIEGEDEQFGYKNKRGGGASKTFLYMSSLSLLLHRLQASDLSRPVLEADAISRLSHLQLSAMRWAEWQNERLF</sequence>
<dbReference type="AlphaFoldDB" id="A0A7S3D7Q4"/>